<organism evidence="1 2">
    <name type="scientific">Hymenobacter koreensis</name>
    <dbReference type="NCBI Taxonomy" id="1084523"/>
    <lineage>
        <taxon>Bacteria</taxon>
        <taxon>Pseudomonadati</taxon>
        <taxon>Bacteroidota</taxon>
        <taxon>Cytophagia</taxon>
        <taxon>Cytophagales</taxon>
        <taxon>Hymenobacteraceae</taxon>
        <taxon>Hymenobacter</taxon>
    </lineage>
</organism>
<reference evidence="2" key="1">
    <citation type="journal article" date="2019" name="Int. J. Syst. Evol. Microbiol.">
        <title>The Global Catalogue of Microorganisms (GCM) 10K type strain sequencing project: providing services to taxonomists for standard genome sequencing and annotation.</title>
        <authorList>
            <consortium name="The Broad Institute Genomics Platform"/>
            <consortium name="The Broad Institute Genome Sequencing Center for Infectious Disease"/>
            <person name="Wu L."/>
            <person name="Ma J."/>
        </authorList>
    </citation>
    <scope>NUCLEOTIDE SEQUENCE [LARGE SCALE GENOMIC DNA]</scope>
    <source>
        <strain evidence="2">JCM 17924</strain>
    </source>
</reference>
<name>A0ABP8ITD9_9BACT</name>
<gene>
    <name evidence="1" type="ORF">GCM10023186_00830</name>
</gene>
<evidence type="ECO:0000313" key="1">
    <source>
        <dbReference type="EMBL" id="GAA4371898.1"/>
    </source>
</evidence>
<accession>A0ABP8ITD9</accession>
<comment type="caution">
    <text evidence="1">The sequence shown here is derived from an EMBL/GenBank/DDBJ whole genome shotgun (WGS) entry which is preliminary data.</text>
</comment>
<sequence>MAAGILLSQIPRAWAQSAPAVERRPRQLVVKLNAFPLLARGYHLEIEKSFAGYPRHSVGLTGQYYNGRVLDITAANVSRQNEQVHGYGAELLHRVYLSSVADAQLRGLYMGYGPSYQRFSMSFVQDTWVERPDGFGLTYYALVPVPYTEDITRVGASAVLGFQDLLEATPITFDFYIGLGYRYSSFRSELPESRYRAGLLDYGQRGVYLPAGFKIGLLL</sequence>
<keyword evidence="2" id="KW-1185">Reference proteome</keyword>
<dbReference type="EMBL" id="BAABHA010000001">
    <property type="protein sequence ID" value="GAA4371898.1"/>
    <property type="molecule type" value="Genomic_DNA"/>
</dbReference>
<proteinExistence type="predicted"/>
<protein>
    <recommendedName>
        <fullName evidence="3">DUF3575 domain-containing protein</fullName>
    </recommendedName>
</protein>
<evidence type="ECO:0008006" key="3">
    <source>
        <dbReference type="Google" id="ProtNLM"/>
    </source>
</evidence>
<evidence type="ECO:0000313" key="2">
    <source>
        <dbReference type="Proteomes" id="UP001500454"/>
    </source>
</evidence>
<dbReference type="Proteomes" id="UP001500454">
    <property type="component" value="Unassembled WGS sequence"/>
</dbReference>